<feature type="domain" description="Piwi" evidence="1">
    <location>
        <begin position="27"/>
        <end position="259"/>
    </location>
</feature>
<dbReference type="PANTHER" id="PTHR22891">
    <property type="entry name" value="EUKARYOTIC TRANSLATION INITIATION FACTOR 2C"/>
    <property type="match status" value="1"/>
</dbReference>
<dbReference type="OrthoDB" id="10252740at2759"/>
<protein>
    <submittedName>
        <fullName evidence="2">Stem cell self-renewal protein Piwi</fullName>
    </submittedName>
</protein>
<name>A0A4Y7TQV6_COPMI</name>
<accession>A0A4Y7TQV6</accession>
<evidence type="ECO:0000259" key="1">
    <source>
        <dbReference type="PROSITE" id="PS50822"/>
    </source>
</evidence>
<dbReference type="Pfam" id="PF02171">
    <property type="entry name" value="Piwi"/>
    <property type="match status" value="1"/>
</dbReference>
<dbReference type="InterPro" id="IPR012337">
    <property type="entry name" value="RNaseH-like_sf"/>
</dbReference>
<proteinExistence type="predicted"/>
<dbReference type="AlphaFoldDB" id="A0A4Y7TQV6"/>
<evidence type="ECO:0000313" key="2">
    <source>
        <dbReference type="EMBL" id="TEB35972.1"/>
    </source>
</evidence>
<organism evidence="2 3">
    <name type="scientific">Coprinellus micaceus</name>
    <name type="common">Glistening ink-cap mushroom</name>
    <name type="synonym">Coprinus micaceus</name>
    <dbReference type="NCBI Taxonomy" id="71717"/>
    <lineage>
        <taxon>Eukaryota</taxon>
        <taxon>Fungi</taxon>
        <taxon>Dikarya</taxon>
        <taxon>Basidiomycota</taxon>
        <taxon>Agaricomycotina</taxon>
        <taxon>Agaricomycetes</taxon>
        <taxon>Agaricomycetidae</taxon>
        <taxon>Agaricales</taxon>
        <taxon>Agaricineae</taxon>
        <taxon>Psathyrellaceae</taxon>
        <taxon>Coprinellus</taxon>
    </lineage>
</organism>
<keyword evidence="3" id="KW-1185">Reference proteome</keyword>
<dbReference type="InterPro" id="IPR003165">
    <property type="entry name" value="Piwi"/>
</dbReference>
<dbReference type="SMART" id="SM00950">
    <property type="entry name" value="Piwi"/>
    <property type="match status" value="1"/>
</dbReference>
<evidence type="ECO:0000313" key="3">
    <source>
        <dbReference type="Proteomes" id="UP000298030"/>
    </source>
</evidence>
<dbReference type="GO" id="GO:0003676">
    <property type="term" value="F:nucleic acid binding"/>
    <property type="evidence" value="ECO:0007669"/>
    <property type="project" value="InterPro"/>
</dbReference>
<dbReference type="InterPro" id="IPR036397">
    <property type="entry name" value="RNaseH_sf"/>
</dbReference>
<dbReference type="Proteomes" id="UP000298030">
    <property type="component" value="Unassembled WGS sequence"/>
</dbReference>
<dbReference type="PROSITE" id="PS50822">
    <property type="entry name" value="PIWI"/>
    <property type="match status" value="1"/>
</dbReference>
<reference evidence="2 3" key="1">
    <citation type="journal article" date="2019" name="Nat. Ecol. Evol.">
        <title>Megaphylogeny resolves global patterns of mushroom evolution.</title>
        <authorList>
            <person name="Varga T."/>
            <person name="Krizsan K."/>
            <person name="Foldi C."/>
            <person name="Dima B."/>
            <person name="Sanchez-Garcia M."/>
            <person name="Sanchez-Ramirez S."/>
            <person name="Szollosi G.J."/>
            <person name="Szarkandi J.G."/>
            <person name="Papp V."/>
            <person name="Albert L."/>
            <person name="Andreopoulos W."/>
            <person name="Angelini C."/>
            <person name="Antonin V."/>
            <person name="Barry K.W."/>
            <person name="Bougher N.L."/>
            <person name="Buchanan P."/>
            <person name="Buyck B."/>
            <person name="Bense V."/>
            <person name="Catcheside P."/>
            <person name="Chovatia M."/>
            <person name="Cooper J."/>
            <person name="Damon W."/>
            <person name="Desjardin D."/>
            <person name="Finy P."/>
            <person name="Geml J."/>
            <person name="Haridas S."/>
            <person name="Hughes K."/>
            <person name="Justo A."/>
            <person name="Karasinski D."/>
            <person name="Kautmanova I."/>
            <person name="Kiss B."/>
            <person name="Kocsube S."/>
            <person name="Kotiranta H."/>
            <person name="LaButti K.M."/>
            <person name="Lechner B.E."/>
            <person name="Liimatainen K."/>
            <person name="Lipzen A."/>
            <person name="Lukacs Z."/>
            <person name="Mihaltcheva S."/>
            <person name="Morgado L.N."/>
            <person name="Niskanen T."/>
            <person name="Noordeloos M.E."/>
            <person name="Ohm R.A."/>
            <person name="Ortiz-Santana B."/>
            <person name="Ovrebo C."/>
            <person name="Racz N."/>
            <person name="Riley R."/>
            <person name="Savchenko A."/>
            <person name="Shiryaev A."/>
            <person name="Soop K."/>
            <person name="Spirin V."/>
            <person name="Szebenyi C."/>
            <person name="Tomsovsky M."/>
            <person name="Tulloss R.E."/>
            <person name="Uehling J."/>
            <person name="Grigoriev I.V."/>
            <person name="Vagvolgyi C."/>
            <person name="Papp T."/>
            <person name="Martin F.M."/>
            <person name="Miettinen O."/>
            <person name="Hibbett D.S."/>
            <person name="Nagy L.G."/>
        </authorList>
    </citation>
    <scope>NUCLEOTIDE SEQUENCE [LARGE SCALE GENOMIC DNA]</scope>
    <source>
        <strain evidence="2 3">FP101781</strain>
    </source>
</reference>
<dbReference type="SUPFAM" id="SSF53098">
    <property type="entry name" value="Ribonuclease H-like"/>
    <property type="match status" value="1"/>
</dbReference>
<comment type="caution">
    <text evidence="2">The sequence shown here is derived from an EMBL/GenBank/DDBJ whole genome shotgun (WGS) entry which is preliminary data.</text>
</comment>
<dbReference type="Gene3D" id="3.30.420.10">
    <property type="entry name" value="Ribonuclease H-like superfamily/Ribonuclease H"/>
    <property type="match status" value="1"/>
</dbReference>
<dbReference type="EMBL" id="QPFP01000006">
    <property type="protein sequence ID" value="TEB35972.1"/>
    <property type="molecule type" value="Genomic_DNA"/>
</dbReference>
<dbReference type="STRING" id="71717.A0A4Y7TQV6"/>
<sequence>MLGCRGSISIPQTLLIMQRISQLKNPTMIVGLDIGHASPGLREPSVVGLVYSIDQRGVKYSAFTALQEPRQESIVELRPMFKAALKDFVIHSGTLPRNVVVFRDGVSEGEYERVRKVEVKAIHDAMMDLLEEGALVNTQPRPNLTFIVVGKRHHALIFPKTDGVKDNRGNCKAGTVVSEGITQPDVENFYLMSHAALIGTSRSSHYIVLLDEVFGSTKLIEELSYALCHIYARATRSVSIPAPVYYADLVCRRKSFHFQPGVEEDLRFNDNASVASGSSYPPLDLKAWQEKFSKKAKLTAMNFL</sequence>
<gene>
    <name evidence="2" type="ORF">FA13DRAFT_1214328</name>
</gene>